<dbReference type="AlphaFoldDB" id="A0A6A5V2N5"/>
<keyword evidence="2" id="KW-1185">Reference proteome</keyword>
<proteinExistence type="predicted"/>
<dbReference type="EMBL" id="ML976695">
    <property type="protein sequence ID" value="KAF1971138.1"/>
    <property type="molecule type" value="Genomic_DNA"/>
</dbReference>
<evidence type="ECO:0000313" key="1">
    <source>
        <dbReference type="EMBL" id="KAF1971138.1"/>
    </source>
</evidence>
<dbReference type="Proteomes" id="UP000800036">
    <property type="component" value="Unassembled WGS sequence"/>
</dbReference>
<evidence type="ECO:0000313" key="2">
    <source>
        <dbReference type="Proteomes" id="UP000800036"/>
    </source>
</evidence>
<gene>
    <name evidence="1" type="ORF">BU23DRAFT_556160</name>
</gene>
<sequence length="83" mass="9106">LVPLPPALRASCSLQLPLQTRCSLASGALRMHGAMSYPAWRLIQASLLSQEISDRRQPQLSTSSYSVLLVSELVHLFNILSIC</sequence>
<accession>A0A6A5V2N5</accession>
<name>A0A6A5V2N5_9PLEO</name>
<feature type="non-terminal residue" evidence="1">
    <location>
        <position position="1"/>
    </location>
</feature>
<reference evidence="1" key="1">
    <citation type="journal article" date="2020" name="Stud. Mycol.">
        <title>101 Dothideomycetes genomes: a test case for predicting lifestyles and emergence of pathogens.</title>
        <authorList>
            <person name="Haridas S."/>
            <person name="Albert R."/>
            <person name="Binder M."/>
            <person name="Bloem J."/>
            <person name="Labutti K."/>
            <person name="Salamov A."/>
            <person name="Andreopoulos B."/>
            <person name="Baker S."/>
            <person name="Barry K."/>
            <person name="Bills G."/>
            <person name="Bluhm B."/>
            <person name="Cannon C."/>
            <person name="Castanera R."/>
            <person name="Culley D."/>
            <person name="Daum C."/>
            <person name="Ezra D."/>
            <person name="Gonzalez J."/>
            <person name="Henrissat B."/>
            <person name="Kuo A."/>
            <person name="Liang C."/>
            <person name="Lipzen A."/>
            <person name="Lutzoni F."/>
            <person name="Magnuson J."/>
            <person name="Mondo S."/>
            <person name="Nolan M."/>
            <person name="Ohm R."/>
            <person name="Pangilinan J."/>
            <person name="Park H.-J."/>
            <person name="Ramirez L."/>
            <person name="Alfaro M."/>
            <person name="Sun H."/>
            <person name="Tritt A."/>
            <person name="Yoshinaga Y."/>
            <person name="Zwiers L.-H."/>
            <person name="Turgeon B."/>
            <person name="Goodwin S."/>
            <person name="Spatafora J."/>
            <person name="Crous P."/>
            <person name="Grigoriev I."/>
        </authorList>
    </citation>
    <scope>NUCLEOTIDE SEQUENCE</scope>
    <source>
        <strain evidence="1">CBS 107.79</strain>
    </source>
</reference>
<organism evidence="1 2">
    <name type="scientific">Bimuria novae-zelandiae CBS 107.79</name>
    <dbReference type="NCBI Taxonomy" id="1447943"/>
    <lineage>
        <taxon>Eukaryota</taxon>
        <taxon>Fungi</taxon>
        <taxon>Dikarya</taxon>
        <taxon>Ascomycota</taxon>
        <taxon>Pezizomycotina</taxon>
        <taxon>Dothideomycetes</taxon>
        <taxon>Pleosporomycetidae</taxon>
        <taxon>Pleosporales</taxon>
        <taxon>Massarineae</taxon>
        <taxon>Didymosphaeriaceae</taxon>
        <taxon>Bimuria</taxon>
    </lineage>
</organism>
<protein>
    <submittedName>
        <fullName evidence="1">Uncharacterized protein</fullName>
    </submittedName>
</protein>